<keyword evidence="2" id="KW-1185">Reference proteome</keyword>
<sequence length="170" mass="19066">LLAAAGDDEYRDAVEGLAFHRRSSAQRLNVAYLAPTRHDWVEECCTDHALRGRSRHHAWKLQCSLGTSRHVNLYLRHIGHQQLPYYDDFVFPTIVDGLGADAFPLLKACLERRHHVDGGKHLCRGLALLPTDEAFGVLLERVGDRSIQPVVAEALDRFPARGLRMLAPLA</sequence>
<proteinExistence type="predicted"/>
<evidence type="ECO:0000313" key="2">
    <source>
        <dbReference type="Proteomes" id="UP001597083"/>
    </source>
</evidence>
<evidence type="ECO:0008006" key="3">
    <source>
        <dbReference type="Google" id="ProtNLM"/>
    </source>
</evidence>
<dbReference type="Proteomes" id="UP001597083">
    <property type="component" value="Unassembled WGS sequence"/>
</dbReference>
<feature type="non-terminal residue" evidence="1">
    <location>
        <position position="1"/>
    </location>
</feature>
<dbReference type="EMBL" id="JBHTIR010000406">
    <property type="protein sequence ID" value="MFD0851371.1"/>
    <property type="molecule type" value="Genomic_DNA"/>
</dbReference>
<reference evidence="2" key="1">
    <citation type="journal article" date="2019" name="Int. J. Syst. Evol. Microbiol.">
        <title>The Global Catalogue of Microorganisms (GCM) 10K type strain sequencing project: providing services to taxonomists for standard genome sequencing and annotation.</title>
        <authorList>
            <consortium name="The Broad Institute Genomics Platform"/>
            <consortium name="The Broad Institute Genome Sequencing Center for Infectious Disease"/>
            <person name="Wu L."/>
            <person name="Ma J."/>
        </authorList>
    </citation>
    <scope>NUCLEOTIDE SEQUENCE [LARGE SCALE GENOMIC DNA]</scope>
    <source>
        <strain evidence="2">JCM 31696</strain>
    </source>
</reference>
<protein>
    <recommendedName>
        <fullName evidence="3">HEAT repeat domain-containing protein</fullName>
    </recommendedName>
</protein>
<organism evidence="1 2">
    <name type="scientific">Actinomadura adrarensis</name>
    <dbReference type="NCBI Taxonomy" id="1819600"/>
    <lineage>
        <taxon>Bacteria</taxon>
        <taxon>Bacillati</taxon>
        <taxon>Actinomycetota</taxon>
        <taxon>Actinomycetes</taxon>
        <taxon>Streptosporangiales</taxon>
        <taxon>Thermomonosporaceae</taxon>
        <taxon>Actinomadura</taxon>
    </lineage>
</organism>
<feature type="non-terminal residue" evidence="1">
    <location>
        <position position="170"/>
    </location>
</feature>
<comment type="caution">
    <text evidence="1">The sequence shown here is derived from an EMBL/GenBank/DDBJ whole genome shotgun (WGS) entry which is preliminary data.</text>
</comment>
<evidence type="ECO:0000313" key="1">
    <source>
        <dbReference type="EMBL" id="MFD0851371.1"/>
    </source>
</evidence>
<name>A0ABW3CCU4_9ACTN</name>
<accession>A0ABW3CCU4</accession>
<gene>
    <name evidence="1" type="ORF">ACFQ07_04035</name>
</gene>